<organism evidence="7 8">
    <name type="scientific">Congzhengia minquanensis</name>
    <dbReference type="NCBI Taxonomy" id="2763657"/>
    <lineage>
        <taxon>Bacteria</taxon>
        <taxon>Bacillati</taxon>
        <taxon>Bacillota</taxon>
        <taxon>Clostridia</taxon>
        <taxon>Eubacteriales</taxon>
        <taxon>Oscillospiraceae</taxon>
        <taxon>Congzhengia</taxon>
    </lineage>
</organism>
<comment type="caution">
    <text evidence="7">The sequence shown here is derived from an EMBL/GenBank/DDBJ whole genome shotgun (WGS) entry which is preliminary data.</text>
</comment>
<evidence type="ECO:0000313" key="8">
    <source>
        <dbReference type="Proteomes" id="UP000611762"/>
    </source>
</evidence>
<feature type="transmembrane region" description="Helical" evidence="5">
    <location>
        <begin position="208"/>
        <end position="226"/>
    </location>
</feature>
<keyword evidence="3 5" id="KW-1133">Transmembrane helix</keyword>
<feature type="transmembrane region" description="Helical" evidence="5">
    <location>
        <begin position="408"/>
        <end position="427"/>
    </location>
</feature>
<proteinExistence type="predicted"/>
<feature type="domain" description="O-antigen ligase-related" evidence="6">
    <location>
        <begin position="234"/>
        <end position="343"/>
    </location>
</feature>
<evidence type="ECO:0000256" key="4">
    <source>
        <dbReference type="ARBA" id="ARBA00023136"/>
    </source>
</evidence>
<gene>
    <name evidence="7" type="ORF">H8698_11835</name>
</gene>
<evidence type="ECO:0000256" key="3">
    <source>
        <dbReference type="ARBA" id="ARBA00022989"/>
    </source>
</evidence>
<reference evidence="7" key="1">
    <citation type="submission" date="2020-08" db="EMBL/GenBank/DDBJ databases">
        <title>Genome public.</title>
        <authorList>
            <person name="Liu C."/>
            <person name="Sun Q."/>
        </authorList>
    </citation>
    <scope>NUCLEOTIDE SEQUENCE</scope>
    <source>
        <strain evidence="7">H8</strain>
    </source>
</reference>
<dbReference type="Pfam" id="PF04932">
    <property type="entry name" value="Wzy_C"/>
    <property type="match status" value="1"/>
</dbReference>
<name>A0A926HZP7_9FIRM</name>
<feature type="transmembrane region" description="Helical" evidence="5">
    <location>
        <begin position="142"/>
        <end position="162"/>
    </location>
</feature>
<dbReference type="Proteomes" id="UP000611762">
    <property type="component" value="Unassembled WGS sequence"/>
</dbReference>
<feature type="transmembrane region" description="Helical" evidence="5">
    <location>
        <begin position="274"/>
        <end position="293"/>
    </location>
</feature>
<evidence type="ECO:0000259" key="6">
    <source>
        <dbReference type="Pfam" id="PF04932"/>
    </source>
</evidence>
<comment type="subcellular location">
    <subcellularLocation>
        <location evidence="1">Membrane</location>
        <topology evidence="1">Multi-pass membrane protein</topology>
    </subcellularLocation>
</comment>
<evidence type="ECO:0000313" key="7">
    <source>
        <dbReference type="EMBL" id="MBC8541668.1"/>
    </source>
</evidence>
<feature type="transmembrane region" description="Helical" evidence="5">
    <location>
        <begin position="385"/>
        <end position="402"/>
    </location>
</feature>
<dbReference type="EMBL" id="JACRSU010000005">
    <property type="protein sequence ID" value="MBC8541668.1"/>
    <property type="molecule type" value="Genomic_DNA"/>
</dbReference>
<feature type="transmembrane region" description="Helical" evidence="5">
    <location>
        <begin position="174"/>
        <end position="196"/>
    </location>
</feature>
<evidence type="ECO:0000256" key="5">
    <source>
        <dbReference type="SAM" id="Phobius"/>
    </source>
</evidence>
<accession>A0A926HZP7</accession>
<feature type="transmembrane region" description="Helical" evidence="5">
    <location>
        <begin position="111"/>
        <end position="130"/>
    </location>
</feature>
<feature type="transmembrane region" description="Helical" evidence="5">
    <location>
        <begin position="80"/>
        <end position="99"/>
    </location>
</feature>
<keyword evidence="4 5" id="KW-0472">Membrane</keyword>
<evidence type="ECO:0000256" key="1">
    <source>
        <dbReference type="ARBA" id="ARBA00004141"/>
    </source>
</evidence>
<feature type="transmembrane region" description="Helical" evidence="5">
    <location>
        <begin position="231"/>
        <end position="246"/>
    </location>
</feature>
<dbReference type="RefSeq" id="WP_249313695.1">
    <property type="nucleotide sequence ID" value="NZ_JACRSU010000005.1"/>
</dbReference>
<evidence type="ECO:0000256" key="2">
    <source>
        <dbReference type="ARBA" id="ARBA00022692"/>
    </source>
</evidence>
<keyword evidence="2 5" id="KW-0812">Transmembrane</keyword>
<dbReference type="GO" id="GO:0016020">
    <property type="term" value="C:membrane"/>
    <property type="evidence" value="ECO:0007669"/>
    <property type="project" value="UniProtKB-SubCell"/>
</dbReference>
<feature type="transmembrane region" description="Helical" evidence="5">
    <location>
        <begin position="252"/>
        <end position="267"/>
    </location>
</feature>
<keyword evidence="8" id="KW-1185">Reference proteome</keyword>
<protein>
    <submittedName>
        <fullName evidence="7">O-antigen ligase family protein</fullName>
    </submittedName>
</protein>
<keyword evidence="7" id="KW-0436">Ligase</keyword>
<dbReference type="GO" id="GO:0016874">
    <property type="term" value="F:ligase activity"/>
    <property type="evidence" value="ECO:0007669"/>
    <property type="project" value="UniProtKB-KW"/>
</dbReference>
<dbReference type="InterPro" id="IPR007016">
    <property type="entry name" value="O-antigen_ligase-rel_domated"/>
</dbReference>
<sequence>MKTRYATTYRRLIHSWADNIISLLDVFSAFLQTRLAPAVNGVTRRFPRIAEFFKNLTPKKLFAFLCMVSVLSQIDFLSEIWLVRAAVILLWFMAFLFFAAKSRLKLQRETLFFLCPILIFDLLTFLTGLVKGNLSGYLCSPITYSANLSAFVFLTGSLAGAVSGKKLILTGAKVYVLCAIFISIYTIITSFSGIWLSAETYVYSRKNSLAPIILTAVCCIMFLKIIKNVKLNTLLLVLFIGFMVLLKSRASIIGLAAALVVWYVCVIKNRRKRLYIIIAVLLAVLLVLVIPALRELVIGNIIFNNRASLGVNEITSGRSEQFTLIFLANFPNAPFFGSGSTYIESLPLAALLSFGVVSALPLLIFAAVPLRTATLFKNGPVPKSYVLFLKAASIAFLINCLFEERAPFGPGITYFFLWFTSGFFIGCKKNLSVSIR</sequence>
<feature type="transmembrane region" description="Helical" evidence="5">
    <location>
        <begin position="348"/>
        <end position="373"/>
    </location>
</feature>
<dbReference type="AlphaFoldDB" id="A0A926HZP7"/>